<sequence length="287" mass="32038">MQLIFGGPDRPLRYFRLTETRTPEPKLFGACAETRKEPMKGARSFGQDSKEAARKPPSLPNQKSRIMFKKVLVVEDIDSINIGLTATLSASFPFAIDHAKYCDNALLKLKKALLDGEPFDLLITDLSFKGGPGNGQLHSGDELICEAKALQPDLHTIIYSIEDRAHKIREFMEELNVNGYVLKGRESSLQMVQAIEAISRKATYLSPELSRSLSQAPSLEIDEYDLLLLQELASGYSQVEIADRFAQQGITPSSLSSVEKRINRLKDYFMARNIPNLIALAKDMGLF</sequence>
<keyword evidence="1" id="KW-0597">Phosphoprotein</keyword>
<dbReference type="SUPFAM" id="SSF52172">
    <property type="entry name" value="CheY-like"/>
    <property type="match status" value="1"/>
</dbReference>
<feature type="region of interest" description="Disordered" evidence="2">
    <location>
        <begin position="37"/>
        <end position="61"/>
    </location>
</feature>
<organism evidence="4 5">
    <name type="scientific">Robiginitalea marina</name>
    <dbReference type="NCBI Taxonomy" id="2954105"/>
    <lineage>
        <taxon>Bacteria</taxon>
        <taxon>Pseudomonadati</taxon>
        <taxon>Bacteroidota</taxon>
        <taxon>Flavobacteriia</taxon>
        <taxon>Flavobacteriales</taxon>
        <taxon>Flavobacteriaceae</taxon>
        <taxon>Robiginitalea</taxon>
    </lineage>
</organism>
<protein>
    <submittedName>
        <fullName evidence="4">Response regulator</fullName>
    </submittedName>
</protein>
<keyword evidence="5" id="KW-1185">Reference proteome</keyword>
<dbReference type="RefSeq" id="WP_252742208.1">
    <property type="nucleotide sequence ID" value="NZ_JAMXIB010000013.1"/>
</dbReference>
<dbReference type="PROSITE" id="PS50110">
    <property type="entry name" value="RESPONSE_REGULATORY"/>
    <property type="match status" value="1"/>
</dbReference>
<name>A0ABT1B0K8_9FLAO</name>
<evidence type="ECO:0000259" key="3">
    <source>
        <dbReference type="PROSITE" id="PS50110"/>
    </source>
</evidence>
<reference evidence="4 5" key="1">
    <citation type="submission" date="2022-06" db="EMBL/GenBank/DDBJ databases">
        <authorList>
            <person name="Xuan X."/>
        </authorList>
    </citation>
    <scope>NUCLEOTIDE SEQUENCE [LARGE SCALE GENOMIC DNA]</scope>
    <source>
        <strain evidence="4 5">2V75</strain>
    </source>
</reference>
<dbReference type="Proteomes" id="UP001206312">
    <property type="component" value="Unassembled WGS sequence"/>
</dbReference>
<evidence type="ECO:0000256" key="2">
    <source>
        <dbReference type="SAM" id="MobiDB-lite"/>
    </source>
</evidence>
<proteinExistence type="predicted"/>
<gene>
    <name evidence="4" type="ORF">NG653_13290</name>
</gene>
<feature type="domain" description="Response regulatory" evidence="3">
    <location>
        <begin position="70"/>
        <end position="198"/>
    </location>
</feature>
<evidence type="ECO:0000313" key="4">
    <source>
        <dbReference type="EMBL" id="MCO5725836.1"/>
    </source>
</evidence>
<dbReference type="InterPro" id="IPR011006">
    <property type="entry name" value="CheY-like_superfamily"/>
</dbReference>
<dbReference type="InterPro" id="IPR001789">
    <property type="entry name" value="Sig_transdc_resp-reg_receiver"/>
</dbReference>
<evidence type="ECO:0000256" key="1">
    <source>
        <dbReference type="PROSITE-ProRule" id="PRU00169"/>
    </source>
</evidence>
<evidence type="ECO:0000313" key="5">
    <source>
        <dbReference type="Proteomes" id="UP001206312"/>
    </source>
</evidence>
<feature type="modified residue" description="4-aspartylphosphate" evidence="1">
    <location>
        <position position="125"/>
    </location>
</feature>
<comment type="caution">
    <text evidence="4">The sequence shown here is derived from an EMBL/GenBank/DDBJ whole genome shotgun (WGS) entry which is preliminary data.</text>
</comment>
<dbReference type="Gene3D" id="3.40.50.2300">
    <property type="match status" value="1"/>
</dbReference>
<dbReference type="EMBL" id="JAMXIB010000013">
    <property type="protein sequence ID" value="MCO5725836.1"/>
    <property type="molecule type" value="Genomic_DNA"/>
</dbReference>
<accession>A0ABT1B0K8</accession>